<gene>
    <name evidence="9" type="ORF">C7435_0183</name>
</gene>
<evidence type="ECO:0000256" key="4">
    <source>
        <dbReference type="ARBA" id="ARBA00022692"/>
    </source>
</evidence>
<feature type="domain" description="Glycosyltransferase 2-like" evidence="8">
    <location>
        <begin position="26"/>
        <end position="154"/>
    </location>
</feature>
<dbReference type="RefSeq" id="WP_083634895.1">
    <property type="nucleotide sequence ID" value="NZ_RBIM01000001.1"/>
</dbReference>
<dbReference type="CDD" id="cd04187">
    <property type="entry name" value="DPM1_like_bac"/>
    <property type="match status" value="1"/>
</dbReference>
<evidence type="ECO:0000313" key="9">
    <source>
        <dbReference type="EMBL" id="RKR03744.1"/>
    </source>
</evidence>
<protein>
    <submittedName>
        <fullName evidence="9">Dolichol-phosphate mannosyltransferase</fullName>
    </submittedName>
</protein>
<reference evidence="9 10" key="1">
    <citation type="submission" date="2018-10" db="EMBL/GenBank/DDBJ databases">
        <title>Genomic Encyclopedia of Type Strains, Phase IV (KMG-IV): sequencing the most valuable type-strain genomes for metagenomic binning, comparative biology and taxonomic classification.</title>
        <authorList>
            <person name="Goeker M."/>
        </authorList>
    </citation>
    <scope>NUCLEOTIDE SEQUENCE [LARGE SCALE GENOMIC DNA]</scope>
    <source>
        <strain evidence="9 10">DSM 4734</strain>
    </source>
</reference>
<sequence length="327" mass="35873">MSLHRATISAPSVAVQEAYDGDVEISVIIPVYKGEPFVDELCSRLHTTLSAINSSYEIILVDDRAPDQAWALIENNARSDGRVKGIRLSRNFGQHAAISAGIAHARANWYVVMDCDLQDPPEAIAGLYDHARENPVDVVIAARKSSGLGAGRNLGSAIFNSTLRWASGLEVSSKVGNFRIFSDQVAQAFRQYPEQLRLFPAIMSQLGFEKAFLELDRNERTIGKSSYNILSLARLGVETIIAYSEKPLWIAAFVGFVVSFLSVLFGLYTLITSFWLGVEVPGYASLAILLTFLSGAQVSLVSFVGLYVGHTLSEVKRRPIFIVEQVI</sequence>
<feature type="transmembrane region" description="Helical" evidence="7">
    <location>
        <begin position="283"/>
        <end position="308"/>
    </location>
</feature>
<comment type="subcellular location">
    <subcellularLocation>
        <location evidence="1">Membrane</location>
        <topology evidence="1">Multi-pass membrane protein</topology>
    </subcellularLocation>
</comment>
<dbReference type="GO" id="GO:0005886">
    <property type="term" value="C:plasma membrane"/>
    <property type="evidence" value="ECO:0007669"/>
    <property type="project" value="TreeGrafter"/>
</dbReference>
<evidence type="ECO:0000256" key="6">
    <source>
        <dbReference type="ARBA" id="ARBA00023136"/>
    </source>
</evidence>
<dbReference type="Gene3D" id="3.90.550.10">
    <property type="entry name" value="Spore Coat Polysaccharide Biosynthesis Protein SpsA, Chain A"/>
    <property type="match status" value="1"/>
</dbReference>
<proteinExistence type="predicted"/>
<feature type="transmembrane region" description="Helical" evidence="7">
    <location>
        <begin position="248"/>
        <end position="271"/>
    </location>
</feature>
<dbReference type="InterPro" id="IPR050256">
    <property type="entry name" value="Glycosyltransferase_2"/>
</dbReference>
<dbReference type="GO" id="GO:0016757">
    <property type="term" value="F:glycosyltransferase activity"/>
    <property type="evidence" value="ECO:0007669"/>
    <property type="project" value="UniProtKB-KW"/>
</dbReference>
<dbReference type="InterPro" id="IPR029044">
    <property type="entry name" value="Nucleotide-diphossugar_trans"/>
</dbReference>
<keyword evidence="4 7" id="KW-0812">Transmembrane</keyword>
<keyword evidence="3 9" id="KW-0808">Transferase</keyword>
<keyword evidence="2 9" id="KW-0328">Glycosyltransferase</keyword>
<dbReference type="Pfam" id="PF00535">
    <property type="entry name" value="Glycos_transf_2"/>
    <property type="match status" value="1"/>
</dbReference>
<evidence type="ECO:0000256" key="3">
    <source>
        <dbReference type="ARBA" id="ARBA00022679"/>
    </source>
</evidence>
<keyword evidence="6 7" id="KW-0472">Membrane</keyword>
<comment type="caution">
    <text evidence="9">The sequence shown here is derived from an EMBL/GenBank/DDBJ whole genome shotgun (WGS) entry which is preliminary data.</text>
</comment>
<evidence type="ECO:0000256" key="5">
    <source>
        <dbReference type="ARBA" id="ARBA00022989"/>
    </source>
</evidence>
<name>A0A495DLF2_9PROT</name>
<dbReference type="OrthoDB" id="9807795at2"/>
<dbReference type="Proteomes" id="UP000273675">
    <property type="component" value="Unassembled WGS sequence"/>
</dbReference>
<evidence type="ECO:0000256" key="2">
    <source>
        <dbReference type="ARBA" id="ARBA00022676"/>
    </source>
</evidence>
<dbReference type="PANTHER" id="PTHR48090:SF1">
    <property type="entry name" value="PROPHAGE BACTOPRENOL GLUCOSYL TRANSFERASE HOMOLOG"/>
    <property type="match status" value="1"/>
</dbReference>
<evidence type="ECO:0000313" key="10">
    <source>
        <dbReference type="Proteomes" id="UP000273675"/>
    </source>
</evidence>
<dbReference type="EMBL" id="RBIM01000001">
    <property type="protein sequence ID" value="RKR03744.1"/>
    <property type="molecule type" value="Genomic_DNA"/>
</dbReference>
<dbReference type="PANTHER" id="PTHR48090">
    <property type="entry name" value="UNDECAPRENYL-PHOSPHATE 4-DEOXY-4-FORMAMIDO-L-ARABINOSE TRANSFERASE-RELATED"/>
    <property type="match status" value="1"/>
</dbReference>
<evidence type="ECO:0000256" key="7">
    <source>
        <dbReference type="SAM" id="Phobius"/>
    </source>
</evidence>
<accession>A0A495DLF2</accession>
<dbReference type="InterPro" id="IPR001173">
    <property type="entry name" value="Glyco_trans_2-like"/>
</dbReference>
<evidence type="ECO:0000259" key="8">
    <source>
        <dbReference type="Pfam" id="PF00535"/>
    </source>
</evidence>
<keyword evidence="5 7" id="KW-1133">Transmembrane helix</keyword>
<organism evidence="9 10">
    <name type="scientific">Maricaulis maris</name>
    <dbReference type="NCBI Taxonomy" id="74318"/>
    <lineage>
        <taxon>Bacteria</taxon>
        <taxon>Pseudomonadati</taxon>
        <taxon>Pseudomonadota</taxon>
        <taxon>Alphaproteobacteria</taxon>
        <taxon>Maricaulales</taxon>
        <taxon>Maricaulaceae</taxon>
        <taxon>Maricaulis</taxon>
    </lineage>
</organism>
<dbReference type="SUPFAM" id="SSF53448">
    <property type="entry name" value="Nucleotide-diphospho-sugar transferases"/>
    <property type="match status" value="1"/>
</dbReference>
<evidence type="ECO:0000256" key="1">
    <source>
        <dbReference type="ARBA" id="ARBA00004141"/>
    </source>
</evidence>
<dbReference type="AlphaFoldDB" id="A0A495DLF2"/>